<dbReference type="VEuPathDB" id="FungiDB:SMAC_01569"/>
<evidence type="ECO:0000313" key="5">
    <source>
        <dbReference type="Proteomes" id="UP000433876"/>
    </source>
</evidence>
<feature type="compositionally biased region" description="Low complexity" evidence="1">
    <location>
        <begin position="34"/>
        <end position="47"/>
    </location>
</feature>
<dbReference type="EMBL" id="NMPR01000013">
    <property type="protein sequence ID" value="KAA8635324.1"/>
    <property type="molecule type" value="Genomic_DNA"/>
</dbReference>
<keyword evidence="2" id="KW-1133">Transmembrane helix</keyword>
<reference evidence="4 5" key="1">
    <citation type="submission" date="2017-07" db="EMBL/GenBank/DDBJ databases">
        <title>Genome sequence of the Sordaria macrospora wild type strain R19027.</title>
        <authorList>
            <person name="Nowrousian M."/>
            <person name="Teichert I."/>
            <person name="Kueck U."/>
        </authorList>
    </citation>
    <scope>NUCLEOTIDE SEQUENCE [LARGE SCALE GENOMIC DNA]</scope>
    <source>
        <strain evidence="4 5">R19027</strain>
        <tissue evidence="4">Mycelium</tissue>
    </source>
</reference>
<feature type="domain" description="Apple" evidence="3">
    <location>
        <begin position="266"/>
        <end position="315"/>
    </location>
</feature>
<name>A0A8S8ZWY6_SORMA</name>
<dbReference type="AlphaFoldDB" id="A0A8S8ZWY6"/>
<evidence type="ECO:0000313" key="4">
    <source>
        <dbReference type="EMBL" id="KAA8635324.1"/>
    </source>
</evidence>
<feature type="compositionally biased region" description="Basic and acidic residues" evidence="1">
    <location>
        <begin position="16"/>
        <end position="29"/>
    </location>
</feature>
<dbReference type="Gene3D" id="3.50.4.10">
    <property type="entry name" value="Hepatocyte Growth Factor"/>
    <property type="match status" value="1"/>
</dbReference>
<dbReference type="InterPro" id="IPR003609">
    <property type="entry name" value="Pan_app"/>
</dbReference>
<organism evidence="4 5">
    <name type="scientific">Sordaria macrospora</name>
    <dbReference type="NCBI Taxonomy" id="5147"/>
    <lineage>
        <taxon>Eukaryota</taxon>
        <taxon>Fungi</taxon>
        <taxon>Dikarya</taxon>
        <taxon>Ascomycota</taxon>
        <taxon>Pezizomycotina</taxon>
        <taxon>Sordariomycetes</taxon>
        <taxon>Sordariomycetidae</taxon>
        <taxon>Sordariales</taxon>
        <taxon>Sordariaceae</taxon>
        <taxon>Sordaria</taxon>
    </lineage>
</organism>
<feature type="transmembrane region" description="Helical" evidence="2">
    <location>
        <begin position="148"/>
        <end position="174"/>
    </location>
</feature>
<feature type="region of interest" description="Disordered" evidence="1">
    <location>
        <begin position="1"/>
        <end position="96"/>
    </location>
</feature>
<keyword evidence="2" id="KW-0812">Transmembrane</keyword>
<dbReference type="Pfam" id="PF14295">
    <property type="entry name" value="PAN_4"/>
    <property type="match status" value="1"/>
</dbReference>
<evidence type="ECO:0000256" key="1">
    <source>
        <dbReference type="SAM" id="MobiDB-lite"/>
    </source>
</evidence>
<feature type="compositionally biased region" description="Low complexity" evidence="1">
    <location>
        <begin position="185"/>
        <end position="238"/>
    </location>
</feature>
<keyword evidence="2" id="KW-0472">Membrane</keyword>
<comment type="caution">
    <text evidence="4">The sequence shown here is derived from an EMBL/GenBank/DDBJ whole genome shotgun (WGS) entry which is preliminary data.</text>
</comment>
<sequence>MDPSHLPESSSSQARDQTRGVRFTEEQPTHHIYQPQPRRSSPRTSPTHGKAPDVYWADDDREDDRRNTIISNNPDDAQYTFFREGTPTPPEYNDGHEKGLAAERAAAGGTVAGSYAASRSTVGGSLPPAEESRGCMGKYQQRWGLRRGVLWAILIAVILLVIVLPLGVGLGVGLSKSSKSTAIEPRPSSSQTTLPLSSSPEPSPNSSAIPSHSQTPASTATTAPTSTTSSSNSKPRPTAYSDCPAANNTMHRIPGLAKSFLRLCGVDYTADDLGNFLSGNMAECIDACAAMERCTGCSWGYLDGDKGNKHRCWLKGNLGTAREEPDDWCFAMIPR</sequence>
<evidence type="ECO:0000259" key="3">
    <source>
        <dbReference type="Pfam" id="PF14295"/>
    </source>
</evidence>
<accession>A0A8S8ZWY6</accession>
<gene>
    <name evidence="4" type="ORF">SMACR_01569</name>
</gene>
<protein>
    <recommendedName>
        <fullName evidence="3">Apple domain-containing protein</fullName>
    </recommendedName>
</protein>
<evidence type="ECO:0000256" key="2">
    <source>
        <dbReference type="SAM" id="Phobius"/>
    </source>
</evidence>
<dbReference type="Proteomes" id="UP000433876">
    <property type="component" value="Unassembled WGS sequence"/>
</dbReference>
<proteinExistence type="predicted"/>
<feature type="region of interest" description="Disordered" evidence="1">
    <location>
        <begin position="177"/>
        <end position="244"/>
    </location>
</feature>